<dbReference type="GO" id="GO:0005524">
    <property type="term" value="F:ATP binding"/>
    <property type="evidence" value="ECO:0007669"/>
    <property type="project" value="UniProtKB-KW"/>
</dbReference>
<proteinExistence type="predicted"/>
<evidence type="ECO:0000256" key="11">
    <source>
        <dbReference type="ARBA" id="ARBA00022989"/>
    </source>
</evidence>
<organism evidence="18 19">
    <name type="scientific">Mycolicibacterium frederiksbergense</name>
    <dbReference type="NCBI Taxonomy" id="117567"/>
    <lineage>
        <taxon>Bacteria</taxon>
        <taxon>Bacillati</taxon>
        <taxon>Actinomycetota</taxon>
        <taxon>Actinomycetes</taxon>
        <taxon>Mycobacteriales</taxon>
        <taxon>Mycobacteriaceae</taxon>
        <taxon>Mycolicibacterium</taxon>
    </lineage>
</organism>
<keyword evidence="12" id="KW-0472">Membrane</keyword>
<evidence type="ECO:0000256" key="15">
    <source>
        <dbReference type="SAM" id="MobiDB-lite"/>
    </source>
</evidence>
<dbReference type="PROSITE" id="PS00108">
    <property type="entry name" value="PROTEIN_KINASE_ST"/>
    <property type="match status" value="1"/>
</dbReference>
<gene>
    <name evidence="18" type="ORF">EXE63_00090</name>
</gene>
<dbReference type="PROSITE" id="PS50983">
    <property type="entry name" value="FE_B12_PBP"/>
    <property type="match status" value="1"/>
</dbReference>
<comment type="subcellular location">
    <subcellularLocation>
        <location evidence="1">Cell membrane</location>
        <topology evidence="1">Single-pass membrane protein</topology>
    </subcellularLocation>
</comment>
<dbReference type="FunFam" id="1.10.510.10:FF:000021">
    <property type="entry name" value="Serine/threonine protein kinase"/>
    <property type="match status" value="1"/>
</dbReference>
<dbReference type="InterPro" id="IPR000719">
    <property type="entry name" value="Prot_kinase_dom"/>
</dbReference>
<sequence>MAAFRAGSVAGQRDVQHRRRRHRGPATHDRLPGGQRRRSHAHRRRPGRPARKPALGARGRRRQRASRREVLPTHRRCASRHCGTDLAACGLAVQVRGQRRPVRFHRVLRRCHRRASADGRPVPDPRRAVGVSIVVLPAGSTISGYVIEDVLGSGGMGTVYRARHPVLPRFDALKVLSGELSRDEHFRARFDREAELAATLDHPNIVTVYNRGEADGQVWIAMQYVAGSDAERELAGGRMTPQRAVHITSEVAKALDYAHRRNLLHRDVKPANFLLATDDERIFLADFGIARALDDAVNLTQTGTVMATIAYAAPETLAGEPADHRADIYSLGCSLYRMLTGTSPFSGSGGMAAVAAAHLMAPPPRPTDVVANLPAAIDNVIARAMAKEPGHRYQSAGDLARAAAAALDETTAEVRITPAPAPGPRQPWGPENSPPHWSGPHPGTGSYPPGPGWSTGPTPATGWPTGPGPAAPVHTPTGKPRSRRTALAAAGVAAALVVSGGVGTWMFTREDTPAYTAQTLAHEHGEATLTSPPNAIVAAGPGDGDAVLSLGIQPAAIVSSPGGLPSWEKDLITGNTQVLSDADPAQIAAAKPDLIIDTGDVDAATYRALAEIATTITRSANAGEWSWQTQLQWIGRILDRTEQAQQLIDNAADAQAELRTEHPVFDGKSIEVVFVGDDGISAATPKSPAAQYLQGLGFRYLDKPAVTATADGSAIAAVADPEQLNTIPTDVRIVARTDSAAGGGSYNGLPDPFTKYRGATIIVDDVAAIDALRVPGYAAISYLNTALVNALSRQIR</sequence>
<feature type="domain" description="Fe/B12 periplasmic-binding" evidence="17">
    <location>
        <begin position="535"/>
        <end position="796"/>
    </location>
</feature>
<evidence type="ECO:0000256" key="4">
    <source>
        <dbReference type="ARBA" id="ARBA00022527"/>
    </source>
</evidence>
<geneLocation type="plasmid" evidence="18 19">
    <name>unnamed1</name>
</geneLocation>
<dbReference type="AlphaFoldDB" id="A0A6H0RX06"/>
<keyword evidence="19" id="KW-1185">Reference proteome</keyword>
<feature type="compositionally biased region" description="Basic residues" evidence="15">
    <location>
        <begin position="16"/>
        <end position="25"/>
    </location>
</feature>
<evidence type="ECO:0000256" key="8">
    <source>
        <dbReference type="ARBA" id="ARBA00022741"/>
    </source>
</evidence>
<evidence type="ECO:0000256" key="5">
    <source>
        <dbReference type="ARBA" id="ARBA00022553"/>
    </source>
</evidence>
<evidence type="ECO:0000256" key="2">
    <source>
        <dbReference type="ARBA" id="ARBA00012513"/>
    </source>
</evidence>
<evidence type="ECO:0000259" key="16">
    <source>
        <dbReference type="PROSITE" id="PS50011"/>
    </source>
</evidence>
<keyword evidence="18" id="KW-0614">Plasmid</keyword>
<evidence type="ECO:0000256" key="12">
    <source>
        <dbReference type="ARBA" id="ARBA00023136"/>
    </source>
</evidence>
<name>A0A6H0RX06_9MYCO</name>
<dbReference type="Gene3D" id="3.40.50.1980">
    <property type="entry name" value="Nitrogenase molybdenum iron protein domain"/>
    <property type="match status" value="2"/>
</dbReference>
<dbReference type="PROSITE" id="PS50011">
    <property type="entry name" value="PROTEIN_KINASE_DOM"/>
    <property type="match status" value="1"/>
</dbReference>
<dbReference type="KEGG" id="mfre:EXE63_00090"/>
<evidence type="ECO:0000313" key="19">
    <source>
        <dbReference type="Proteomes" id="UP000501849"/>
    </source>
</evidence>
<dbReference type="Pfam" id="PF01497">
    <property type="entry name" value="Peripla_BP_2"/>
    <property type="match status" value="1"/>
</dbReference>
<dbReference type="InterPro" id="IPR011009">
    <property type="entry name" value="Kinase-like_dom_sf"/>
</dbReference>
<keyword evidence="8" id="KW-0547">Nucleotide-binding</keyword>
<evidence type="ECO:0000256" key="14">
    <source>
        <dbReference type="ARBA" id="ARBA00048679"/>
    </source>
</evidence>
<feature type="domain" description="Protein kinase" evidence="16">
    <location>
        <begin position="145"/>
        <end position="407"/>
    </location>
</feature>
<keyword evidence="7" id="KW-0812">Transmembrane</keyword>
<keyword evidence="5" id="KW-0597">Phosphoprotein</keyword>
<dbReference type="GO" id="GO:0004674">
    <property type="term" value="F:protein serine/threonine kinase activity"/>
    <property type="evidence" value="ECO:0007669"/>
    <property type="project" value="UniProtKB-KW"/>
</dbReference>
<dbReference type="InterPro" id="IPR008271">
    <property type="entry name" value="Ser/Thr_kinase_AS"/>
</dbReference>
<dbReference type="CDD" id="cd14014">
    <property type="entry name" value="STKc_PknB_like"/>
    <property type="match status" value="1"/>
</dbReference>
<dbReference type="Gene3D" id="1.10.510.10">
    <property type="entry name" value="Transferase(Phosphotransferase) domain 1"/>
    <property type="match status" value="1"/>
</dbReference>
<dbReference type="Pfam" id="PF00069">
    <property type="entry name" value="Pkinase"/>
    <property type="match status" value="1"/>
</dbReference>
<dbReference type="SUPFAM" id="SSF56112">
    <property type="entry name" value="Protein kinase-like (PK-like)"/>
    <property type="match status" value="1"/>
</dbReference>
<accession>A0A6H0RX06</accession>
<dbReference type="EMBL" id="CP038797">
    <property type="protein sequence ID" value="QIV79490.1"/>
    <property type="molecule type" value="Genomic_DNA"/>
</dbReference>
<keyword evidence="4 18" id="KW-0723">Serine/threonine-protein kinase</keyword>
<evidence type="ECO:0000256" key="3">
    <source>
        <dbReference type="ARBA" id="ARBA00022475"/>
    </source>
</evidence>
<evidence type="ECO:0000256" key="1">
    <source>
        <dbReference type="ARBA" id="ARBA00004162"/>
    </source>
</evidence>
<dbReference type="PANTHER" id="PTHR43289">
    <property type="entry name" value="MITOGEN-ACTIVATED PROTEIN KINASE KINASE KINASE 20-RELATED"/>
    <property type="match status" value="1"/>
</dbReference>
<dbReference type="Proteomes" id="UP000501849">
    <property type="component" value="Plasmid unnamed1"/>
</dbReference>
<protein>
    <recommendedName>
        <fullName evidence="2">non-specific serine/threonine protein kinase</fullName>
        <ecNumber evidence="2">2.7.11.1</ecNumber>
    </recommendedName>
</protein>
<keyword evidence="3" id="KW-1003">Cell membrane</keyword>
<evidence type="ECO:0000256" key="10">
    <source>
        <dbReference type="ARBA" id="ARBA00022840"/>
    </source>
</evidence>
<dbReference type="EC" id="2.7.11.1" evidence="2"/>
<evidence type="ECO:0000313" key="18">
    <source>
        <dbReference type="EMBL" id="QIV79490.1"/>
    </source>
</evidence>
<comment type="catalytic activity">
    <reaction evidence="14">
        <text>L-seryl-[protein] + ATP = O-phospho-L-seryl-[protein] + ADP + H(+)</text>
        <dbReference type="Rhea" id="RHEA:17989"/>
        <dbReference type="Rhea" id="RHEA-COMP:9863"/>
        <dbReference type="Rhea" id="RHEA-COMP:11604"/>
        <dbReference type="ChEBI" id="CHEBI:15378"/>
        <dbReference type="ChEBI" id="CHEBI:29999"/>
        <dbReference type="ChEBI" id="CHEBI:30616"/>
        <dbReference type="ChEBI" id="CHEBI:83421"/>
        <dbReference type="ChEBI" id="CHEBI:456216"/>
        <dbReference type="EC" id="2.7.11.1"/>
    </reaction>
</comment>
<keyword evidence="6" id="KW-0808">Transferase</keyword>
<dbReference type="InterPro" id="IPR002491">
    <property type="entry name" value="ABC_transptr_periplasmic_BD"/>
</dbReference>
<reference evidence="18 19" key="1">
    <citation type="submission" date="2019-04" db="EMBL/GenBank/DDBJ databases">
        <title>Draft, Whole-Genome Sequence of the Anthracene-degrading Mycobacterium frederiksbergense LB501T, Isolated from a Polycyclic Aromatic Hydrocarbon (PAH)-Contaminated Soil.</title>
        <authorList>
            <person name="Augelletti F."/>
        </authorList>
    </citation>
    <scope>NUCLEOTIDE SEQUENCE [LARGE SCALE GENOMIC DNA]</scope>
    <source>
        <strain evidence="18 19">LB 501T</strain>
        <plasmid evidence="18 19">unnamed1</plasmid>
    </source>
</reference>
<feature type="compositionally biased region" description="Low complexity" evidence="15">
    <location>
        <begin position="438"/>
        <end position="464"/>
    </location>
</feature>
<evidence type="ECO:0000256" key="9">
    <source>
        <dbReference type="ARBA" id="ARBA00022777"/>
    </source>
</evidence>
<keyword evidence="9 18" id="KW-0418">Kinase</keyword>
<dbReference type="Gene3D" id="3.30.200.20">
    <property type="entry name" value="Phosphorylase Kinase, domain 1"/>
    <property type="match status" value="1"/>
</dbReference>
<feature type="region of interest" description="Disordered" evidence="15">
    <location>
        <begin position="416"/>
        <end position="483"/>
    </location>
</feature>
<feature type="compositionally biased region" description="Basic residues" evidence="15">
    <location>
        <begin position="35"/>
        <end position="51"/>
    </location>
</feature>
<keyword evidence="11" id="KW-1133">Transmembrane helix</keyword>
<dbReference type="SMART" id="SM00220">
    <property type="entry name" value="S_TKc"/>
    <property type="match status" value="1"/>
</dbReference>
<keyword evidence="10" id="KW-0067">ATP-binding</keyword>
<evidence type="ECO:0000256" key="6">
    <source>
        <dbReference type="ARBA" id="ARBA00022679"/>
    </source>
</evidence>
<evidence type="ECO:0000256" key="7">
    <source>
        <dbReference type="ARBA" id="ARBA00022692"/>
    </source>
</evidence>
<dbReference type="FunFam" id="3.30.200.20:FF:000035">
    <property type="entry name" value="Serine/threonine protein kinase Stk1"/>
    <property type="match status" value="1"/>
</dbReference>
<evidence type="ECO:0000259" key="17">
    <source>
        <dbReference type="PROSITE" id="PS50983"/>
    </source>
</evidence>
<feature type="region of interest" description="Disordered" evidence="15">
    <location>
        <begin position="1"/>
        <end position="74"/>
    </location>
</feature>
<evidence type="ECO:0000256" key="13">
    <source>
        <dbReference type="ARBA" id="ARBA00047899"/>
    </source>
</evidence>
<comment type="catalytic activity">
    <reaction evidence="13">
        <text>L-threonyl-[protein] + ATP = O-phospho-L-threonyl-[protein] + ADP + H(+)</text>
        <dbReference type="Rhea" id="RHEA:46608"/>
        <dbReference type="Rhea" id="RHEA-COMP:11060"/>
        <dbReference type="Rhea" id="RHEA-COMP:11605"/>
        <dbReference type="ChEBI" id="CHEBI:15378"/>
        <dbReference type="ChEBI" id="CHEBI:30013"/>
        <dbReference type="ChEBI" id="CHEBI:30616"/>
        <dbReference type="ChEBI" id="CHEBI:61977"/>
        <dbReference type="ChEBI" id="CHEBI:456216"/>
        <dbReference type="EC" id="2.7.11.1"/>
    </reaction>
</comment>
<dbReference type="SUPFAM" id="SSF53807">
    <property type="entry name" value="Helical backbone' metal receptor"/>
    <property type="match status" value="1"/>
</dbReference>
<dbReference type="GO" id="GO:0045717">
    <property type="term" value="P:negative regulation of fatty acid biosynthetic process"/>
    <property type="evidence" value="ECO:0007669"/>
    <property type="project" value="UniProtKB-ARBA"/>
</dbReference>
<dbReference type="PANTHER" id="PTHR43289:SF6">
    <property type="entry name" value="SERINE_THREONINE-PROTEIN KINASE NEKL-3"/>
    <property type="match status" value="1"/>
</dbReference>
<dbReference type="GO" id="GO:0005886">
    <property type="term" value="C:plasma membrane"/>
    <property type="evidence" value="ECO:0007669"/>
    <property type="project" value="UniProtKB-SubCell"/>
</dbReference>